<evidence type="ECO:0000256" key="5">
    <source>
        <dbReference type="ARBA" id="ARBA00022630"/>
    </source>
</evidence>
<evidence type="ECO:0000256" key="13">
    <source>
        <dbReference type="ARBA" id="ARBA00023075"/>
    </source>
</evidence>
<keyword evidence="7 16" id="KW-0812">Transmembrane</keyword>
<accession>A0ABQ1MZZ3</accession>
<name>A0ABQ1MZZ3_9BACT</name>
<comment type="subunit">
    <text evidence="16">Composed of six subunits; NqrA, NqrB, NqrC, NqrD, NqrE and NqrF.</text>
</comment>
<gene>
    <name evidence="16 17" type="primary">nqrB</name>
    <name evidence="17" type="ORF">GCM10011506_39440</name>
</gene>
<comment type="caution">
    <text evidence="17">The sequence shown here is derived from an EMBL/GenBank/DDBJ whole genome shotgun (WGS) entry which is preliminary data.</text>
</comment>
<keyword evidence="12 16" id="KW-0406">Ion transport</keyword>
<proteinExistence type="inferred from homology"/>
<organism evidence="17 18">
    <name type="scientific">Marivirga lumbricoides</name>
    <dbReference type="NCBI Taxonomy" id="1046115"/>
    <lineage>
        <taxon>Bacteria</taxon>
        <taxon>Pseudomonadati</taxon>
        <taxon>Bacteroidota</taxon>
        <taxon>Cytophagia</taxon>
        <taxon>Cytophagales</taxon>
        <taxon>Marivirgaceae</taxon>
        <taxon>Marivirga</taxon>
    </lineage>
</organism>
<comment type="cofactor">
    <cofactor evidence="16">
        <name>FMN</name>
        <dbReference type="ChEBI" id="CHEBI:58210"/>
    </cofactor>
</comment>
<dbReference type="HAMAP" id="MF_00426">
    <property type="entry name" value="NqrB"/>
    <property type="match status" value="1"/>
</dbReference>
<keyword evidence="9 16" id="KW-1133">Transmembrane helix</keyword>
<evidence type="ECO:0000256" key="10">
    <source>
        <dbReference type="ARBA" id="ARBA00023027"/>
    </source>
</evidence>
<evidence type="ECO:0000256" key="9">
    <source>
        <dbReference type="ARBA" id="ARBA00022989"/>
    </source>
</evidence>
<keyword evidence="1 16" id="KW-0813">Transport</keyword>
<evidence type="ECO:0000256" key="8">
    <source>
        <dbReference type="ARBA" id="ARBA00022967"/>
    </source>
</evidence>
<keyword evidence="4 16" id="KW-0597">Phosphoprotein</keyword>
<dbReference type="EMBL" id="BMEC01000014">
    <property type="protein sequence ID" value="GGC49952.1"/>
    <property type="molecule type" value="Genomic_DNA"/>
</dbReference>
<keyword evidence="5 16" id="KW-0285">Flavoprotein</keyword>
<feature type="modified residue" description="FMN phosphoryl threonine" evidence="16">
    <location>
        <position position="214"/>
    </location>
</feature>
<feature type="transmembrane region" description="Helical" evidence="16">
    <location>
        <begin position="310"/>
        <end position="328"/>
    </location>
</feature>
<dbReference type="RefSeq" id="WP_188466891.1">
    <property type="nucleotide sequence ID" value="NZ_BAABHU010000014.1"/>
</dbReference>
<dbReference type="InterPro" id="IPR004338">
    <property type="entry name" value="NqrB/RnfD"/>
</dbReference>
<keyword evidence="2 16" id="KW-1003">Cell membrane</keyword>
<keyword evidence="18" id="KW-1185">Reference proteome</keyword>
<feature type="transmembrane region" description="Helical" evidence="16">
    <location>
        <begin position="248"/>
        <end position="275"/>
    </location>
</feature>
<evidence type="ECO:0000256" key="15">
    <source>
        <dbReference type="ARBA" id="ARBA00023201"/>
    </source>
</evidence>
<evidence type="ECO:0000256" key="3">
    <source>
        <dbReference type="ARBA" id="ARBA00022519"/>
    </source>
</evidence>
<dbReference type="Pfam" id="PF03116">
    <property type="entry name" value="NQR2_RnfD_RnfE"/>
    <property type="match status" value="1"/>
</dbReference>
<comment type="function">
    <text evidence="16">NQR complex catalyzes the reduction of ubiquinone-1 to ubiquinol by two successive reactions, coupled with the transport of Na(+) ions from the cytoplasm to the periplasm. NqrA to NqrE are probably involved in the second step, the conversion of ubisemiquinone to ubiquinol.</text>
</comment>
<comment type="similarity">
    <text evidence="16">Belongs to the NqrB/RnfD family.</text>
</comment>
<dbReference type="NCBIfam" id="NF003756">
    <property type="entry name" value="PRK05349.1"/>
    <property type="match status" value="1"/>
</dbReference>
<keyword evidence="3" id="KW-0997">Cell inner membrane</keyword>
<evidence type="ECO:0000256" key="6">
    <source>
        <dbReference type="ARBA" id="ARBA00022643"/>
    </source>
</evidence>
<feature type="transmembrane region" description="Helical" evidence="16">
    <location>
        <begin position="364"/>
        <end position="384"/>
    </location>
</feature>
<feature type="transmembrane region" description="Helical" evidence="16">
    <location>
        <begin position="282"/>
        <end position="304"/>
    </location>
</feature>
<keyword evidence="10 16" id="KW-0520">NAD</keyword>
<reference evidence="18" key="1">
    <citation type="journal article" date="2019" name="Int. J. Syst. Evol. Microbiol.">
        <title>The Global Catalogue of Microorganisms (GCM) 10K type strain sequencing project: providing services to taxonomists for standard genome sequencing and annotation.</title>
        <authorList>
            <consortium name="The Broad Institute Genomics Platform"/>
            <consortium name="The Broad Institute Genome Sequencing Center for Infectious Disease"/>
            <person name="Wu L."/>
            <person name="Ma J."/>
        </authorList>
    </citation>
    <scope>NUCLEOTIDE SEQUENCE [LARGE SCALE GENOMIC DNA]</scope>
    <source>
        <strain evidence="18">CGMCC 1.10832</strain>
    </source>
</reference>
<dbReference type="NCBIfam" id="TIGR01937">
    <property type="entry name" value="nqrB"/>
    <property type="match status" value="1"/>
</dbReference>
<feature type="transmembrane region" description="Helical" evidence="16">
    <location>
        <begin position="58"/>
        <end position="77"/>
    </location>
</feature>
<evidence type="ECO:0000313" key="17">
    <source>
        <dbReference type="EMBL" id="GGC49952.1"/>
    </source>
</evidence>
<evidence type="ECO:0000256" key="7">
    <source>
        <dbReference type="ARBA" id="ARBA00022692"/>
    </source>
</evidence>
<evidence type="ECO:0000256" key="12">
    <source>
        <dbReference type="ARBA" id="ARBA00023065"/>
    </source>
</evidence>
<dbReference type="Proteomes" id="UP000636010">
    <property type="component" value="Unassembled WGS sequence"/>
</dbReference>
<evidence type="ECO:0000256" key="4">
    <source>
        <dbReference type="ARBA" id="ARBA00022553"/>
    </source>
</evidence>
<evidence type="ECO:0000256" key="1">
    <source>
        <dbReference type="ARBA" id="ARBA00022448"/>
    </source>
</evidence>
<evidence type="ECO:0000256" key="11">
    <source>
        <dbReference type="ARBA" id="ARBA00023053"/>
    </source>
</evidence>
<dbReference type="PANTHER" id="PTHR30578:SF1">
    <property type="entry name" value="NA(+)-TRANSLOCATING NADH-QUINONE REDUCTASE SUBUNIT B"/>
    <property type="match status" value="1"/>
</dbReference>
<comment type="catalytic activity">
    <reaction evidence="16">
        <text>a ubiquinone + n Na(+)(in) + NADH + H(+) = a ubiquinol + n Na(+)(out) + NAD(+)</text>
        <dbReference type="Rhea" id="RHEA:47748"/>
        <dbReference type="Rhea" id="RHEA-COMP:9565"/>
        <dbReference type="Rhea" id="RHEA-COMP:9566"/>
        <dbReference type="ChEBI" id="CHEBI:15378"/>
        <dbReference type="ChEBI" id="CHEBI:16389"/>
        <dbReference type="ChEBI" id="CHEBI:17976"/>
        <dbReference type="ChEBI" id="CHEBI:29101"/>
        <dbReference type="ChEBI" id="CHEBI:57540"/>
        <dbReference type="ChEBI" id="CHEBI:57945"/>
        <dbReference type="EC" id="7.2.1.1"/>
    </reaction>
</comment>
<evidence type="ECO:0000313" key="18">
    <source>
        <dbReference type="Proteomes" id="UP000636010"/>
    </source>
</evidence>
<evidence type="ECO:0000256" key="2">
    <source>
        <dbReference type="ARBA" id="ARBA00022475"/>
    </source>
</evidence>
<dbReference type="PANTHER" id="PTHR30578">
    <property type="entry name" value="ELECTRON TRANSPORT COMPLEX PROTEIN RNFD"/>
    <property type="match status" value="1"/>
</dbReference>
<keyword evidence="14 16" id="KW-0472">Membrane</keyword>
<dbReference type="PIRSF" id="PIRSF016055">
    <property type="entry name" value="NADH-UbQ_OxRdtase_B_su"/>
    <property type="match status" value="1"/>
</dbReference>
<evidence type="ECO:0000256" key="14">
    <source>
        <dbReference type="ARBA" id="ARBA00023136"/>
    </source>
</evidence>
<sequence length="397" mass="43216">MNPIQKFFDKIEPLFEKGGKYEKYYTLYEGHRTILFRPKLVTAQKGVQIRDANDLKRTMITVVIAMIPCLLFGIWNIGHQHFLAIGETATFMQKVGIGAMQALPIIIVSYAVGLGTEFAICVIRNHPVNEGYLVTGMLIALIMPPYIPLWQVALATVFAVIIAKEVFGGTGMNILNIALTARAFLYFAYPTDISGAVWTYLGDATPVDGYTGATALAVAYDTGLNGAGTVLEAFSNYWAEGMYTFQNMFLGAIPGSIGETSTLCVLVGALILIITGVGSWKIILSVFAGAWLMGLGFNAIGYNAFMDMPAHYHLVIGGLAFGAVFMATDPVSAAHTETGKWIYGILIGVLTVIIRVFNPAYPEGIMLAILLMNVFAPLIDHYVVQSNKNRRLKRATV</sequence>
<feature type="transmembrane region" description="Helical" evidence="16">
    <location>
        <begin position="132"/>
        <end position="163"/>
    </location>
</feature>
<feature type="transmembrane region" description="Helical" evidence="16">
    <location>
        <begin position="340"/>
        <end position="358"/>
    </location>
</feature>
<keyword evidence="6 16" id="KW-0288">FMN</keyword>
<keyword evidence="15 16" id="KW-0739">Sodium transport</keyword>
<protein>
    <recommendedName>
        <fullName evidence="16">Na(+)-translocating NADH-quinone reductase subunit B</fullName>
        <shortName evidence="16">Na(+)-NQR subunit B</shortName>
        <shortName evidence="16">Na(+)-translocating NQR subunit B</shortName>
        <ecNumber evidence="16">7.2.1.1</ecNumber>
    </recommendedName>
    <alternativeName>
        <fullName evidence="16">NQR complex subunit B</fullName>
    </alternativeName>
    <alternativeName>
        <fullName evidence="16">NQR-1 subunit B</fullName>
    </alternativeName>
</protein>
<keyword evidence="11 16" id="KW-0915">Sodium</keyword>
<dbReference type="EC" id="7.2.1.1" evidence="16"/>
<dbReference type="InterPro" id="IPR010966">
    <property type="entry name" value="NqrB"/>
</dbReference>
<comment type="subcellular location">
    <subcellularLocation>
        <location evidence="16">Cell membrane</location>
        <topology evidence="16">Multi-pass membrane protein</topology>
    </subcellularLocation>
</comment>
<evidence type="ECO:0000256" key="16">
    <source>
        <dbReference type="HAMAP-Rule" id="MF_00426"/>
    </source>
</evidence>
<feature type="transmembrane region" description="Helical" evidence="16">
    <location>
        <begin position="97"/>
        <end position="120"/>
    </location>
</feature>
<keyword evidence="8 16" id="KW-1278">Translocase</keyword>
<keyword evidence="13 16" id="KW-0830">Ubiquinone</keyword>